<evidence type="ECO:0000313" key="2">
    <source>
        <dbReference type="EMBL" id="WOO80118.1"/>
    </source>
</evidence>
<gene>
    <name evidence="2" type="ORF">LOC62_03G003630</name>
</gene>
<keyword evidence="3" id="KW-1185">Reference proteome</keyword>
<proteinExistence type="predicted"/>
<protein>
    <recommendedName>
        <fullName evidence="4">Invertebrate defensins family profile domain-containing protein</fullName>
    </recommendedName>
</protein>
<keyword evidence="1" id="KW-0732">Signal</keyword>
<accession>A0AAF0Y4G2</accession>
<dbReference type="RefSeq" id="XP_062626150.1">
    <property type="nucleotide sequence ID" value="XM_062770166.1"/>
</dbReference>
<sequence length="102" mass="11251">MKFTVLASLFFAAAALAAPTEVERDATLELADREAKVDPVVADLPARDGELVDRACLYPSKCWGSWSPASCEKYCAYYGPKYHYYGYSTSGCAKGWNRCCCQ</sequence>
<organism evidence="2 3">
    <name type="scientific">Vanrija pseudolonga</name>
    <dbReference type="NCBI Taxonomy" id="143232"/>
    <lineage>
        <taxon>Eukaryota</taxon>
        <taxon>Fungi</taxon>
        <taxon>Dikarya</taxon>
        <taxon>Basidiomycota</taxon>
        <taxon>Agaricomycotina</taxon>
        <taxon>Tremellomycetes</taxon>
        <taxon>Trichosporonales</taxon>
        <taxon>Trichosporonaceae</taxon>
        <taxon>Vanrija</taxon>
    </lineage>
</organism>
<reference evidence="2" key="1">
    <citation type="submission" date="2023-10" db="EMBL/GenBank/DDBJ databases">
        <authorList>
            <person name="Noh H."/>
        </authorList>
    </citation>
    <scope>NUCLEOTIDE SEQUENCE</scope>
    <source>
        <strain evidence="2">DUCC4014</strain>
    </source>
</reference>
<feature type="chain" id="PRO_5041931138" description="Invertebrate defensins family profile domain-containing protein" evidence="1">
    <location>
        <begin position="18"/>
        <end position="102"/>
    </location>
</feature>
<evidence type="ECO:0008006" key="4">
    <source>
        <dbReference type="Google" id="ProtNLM"/>
    </source>
</evidence>
<evidence type="ECO:0000256" key="1">
    <source>
        <dbReference type="SAM" id="SignalP"/>
    </source>
</evidence>
<evidence type="ECO:0000313" key="3">
    <source>
        <dbReference type="Proteomes" id="UP000827549"/>
    </source>
</evidence>
<name>A0AAF0Y4G2_9TREE</name>
<feature type="signal peptide" evidence="1">
    <location>
        <begin position="1"/>
        <end position="17"/>
    </location>
</feature>
<dbReference type="AlphaFoldDB" id="A0AAF0Y4G2"/>
<dbReference type="GeneID" id="87806872"/>
<dbReference type="EMBL" id="CP086716">
    <property type="protein sequence ID" value="WOO80118.1"/>
    <property type="molecule type" value="Genomic_DNA"/>
</dbReference>
<dbReference type="Proteomes" id="UP000827549">
    <property type="component" value="Chromosome 3"/>
</dbReference>